<dbReference type="eggNOG" id="KOG3355">
    <property type="taxonomic scope" value="Eukaryota"/>
</dbReference>
<dbReference type="SUPFAM" id="SSF69000">
    <property type="entry name" value="FAD-dependent thiol oxidase"/>
    <property type="match status" value="1"/>
</dbReference>
<keyword evidence="3 8" id="KW-0285">Flavoprotein</keyword>
<evidence type="ECO:0000256" key="9">
    <source>
        <dbReference type="SAM" id="MobiDB-lite"/>
    </source>
</evidence>
<dbReference type="EC" id="1.8.3.2" evidence="8"/>
<sequence length="216" mass="24420">MSDATHQQQQQQQPTGKPGKPCRVCSGFGEMYQSFAAQKQGQPHSQPHQQQRQQHKERGRDASQGEQQQAPAQRHPQATASSSSATPAPQHMPTPTRDVVTGEVECPEDSFTLGRKSWSLLHTMAAYYPDTPTDTDQRDMKEMMRLLSRFYPCRECADDFGEYIQKDPPDTTSRSAFAQWMCKAHNAVNVRLGKPAFDCSKVDERWRDGWKDGSCD</sequence>
<dbReference type="InterPro" id="IPR036774">
    <property type="entry name" value="ERV/ALR_sulphydryl_oxid_sf"/>
</dbReference>
<evidence type="ECO:0000259" key="10">
    <source>
        <dbReference type="PROSITE" id="PS51324"/>
    </source>
</evidence>
<evidence type="ECO:0000313" key="11">
    <source>
        <dbReference type="EMBL" id="EGD75619.1"/>
    </source>
</evidence>
<dbReference type="PANTHER" id="PTHR12645">
    <property type="entry name" value="ALR/ERV"/>
    <property type="match status" value="1"/>
</dbReference>
<evidence type="ECO:0000256" key="7">
    <source>
        <dbReference type="ARBA" id="ARBA00023157"/>
    </source>
</evidence>
<comment type="cofactor">
    <cofactor evidence="1 8">
        <name>FAD</name>
        <dbReference type="ChEBI" id="CHEBI:57692"/>
    </cofactor>
</comment>
<evidence type="ECO:0000256" key="3">
    <source>
        <dbReference type="ARBA" id="ARBA00022630"/>
    </source>
</evidence>
<dbReference type="GeneID" id="16072634"/>
<keyword evidence="5 8" id="KW-0560">Oxidoreductase</keyword>
<feature type="compositionally biased region" description="Low complexity" evidence="9">
    <location>
        <begin position="67"/>
        <end position="89"/>
    </location>
</feature>
<feature type="region of interest" description="Disordered" evidence="9">
    <location>
        <begin position="1"/>
        <end position="102"/>
    </location>
</feature>
<evidence type="ECO:0000256" key="8">
    <source>
        <dbReference type="RuleBase" id="RU371123"/>
    </source>
</evidence>
<keyword evidence="7" id="KW-1015">Disulfide bond</keyword>
<evidence type="ECO:0000256" key="5">
    <source>
        <dbReference type="ARBA" id="ARBA00023002"/>
    </source>
</evidence>
<keyword evidence="4 8" id="KW-0274">FAD</keyword>
<reference evidence="11" key="1">
    <citation type="submission" date="2009-08" db="EMBL/GenBank/DDBJ databases">
        <title>Annotation of Salpingoeca rosetta.</title>
        <authorList>
            <consortium name="The Broad Institute Genome Sequencing Platform"/>
            <person name="Russ C."/>
            <person name="Cuomo C."/>
            <person name="Burger G."/>
            <person name="Gray M.W."/>
            <person name="Holland P.W.H."/>
            <person name="King N."/>
            <person name="Lang F.B.F."/>
            <person name="Roger A.J."/>
            <person name="Ruiz-Trillo I."/>
            <person name="Young S.K."/>
            <person name="Zeng Q."/>
            <person name="Gargeya S."/>
            <person name="Alvarado L."/>
            <person name="Berlin A."/>
            <person name="Chapman S.B."/>
            <person name="Chen Z."/>
            <person name="Freedman E."/>
            <person name="Gellesch M."/>
            <person name="Goldberg J."/>
            <person name="Griggs A."/>
            <person name="Gujja S."/>
            <person name="Heilman E."/>
            <person name="Heiman D."/>
            <person name="Howarth C."/>
            <person name="Mehta T."/>
            <person name="Neiman D."/>
            <person name="Pearson M."/>
            <person name="Roberts A."/>
            <person name="Saif S."/>
            <person name="Shea T."/>
            <person name="Shenoy N."/>
            <person name="Sisk P."/>
            <person name="Stolte C."/>
            <person name="Sykes S."/>
            <person name="White J."/>
            <person name="Yandava C."/>
            <person name="Haas B."/>
            <person name="Nusbaum C."/>
            <person name="Birren B."/>
        </authorList>
    </citation>
    <scope>NUCLEOTIDE SEQUENCE [LARGE SCALE GENOMIC DNA]</scope>
    <source>
        <strain evidence="11">ATCC 50818</strain>
    </source>
</reference>
<dbReference type="GO" id="GO:0050660">
    <property type="term" value="F:flavin adenine dinucleotide binding"/>
    <property type="evidence" value="ECO:0007669"/>
    <property type="project" value="TreeGrafter"/>
</dbReference>
<feature type="domain" description="ERV/ALR sulfhydryl oxidase" evidence="10">
    <location>
        <begin position="106"/>
        <end position="206"/>
    </location>
</feature>
<evidence type="ECO:0000256" key="1">
    <source>
        <dbReference type="ARBA" id="ARBA00001974"/>
    </source>
</evidence>
<accession>F2UFQ1</accession>
<dbReference type="Gene3D" id="1.20.120.310">
    <property type="entry name" value="ERV/ALR sulfhydryl oxidase domain"/>
    <property type="match status" value="1"/>
</dbReference>
<dbReference type="PROSITE" id="PS51324">
    <property type="entry name" value="ERV_ALR"/>
    <property type="match status" value="1"/>
</dbReference>
<dbReference type="OrthoDB" id="17199at2759"/>
<dbReference type="InterPro" id="IPR039799">
    <property type="entry name" value="ALR/ERV"/>
</dbReference>
<evidence type="ECO:0000313" key="12">
    <source>
        <dbReference type="Proteomes" id="UP000007799"/>
    </source>
</evidence>
<dbReference type="InterPro" id="IPR017905">
    <property type="entry name" value="ERV/ALR_sulphydryl_oxidase"/>
</dbReference>
<dbReference type="GO" id="GO:0005758">
    <property type="term" value="C:mitochondrial intermembrane space"/>
    <property type="evidence" value="ECO:0007669"/>
    <property type="project" value="UniProtKB-SubCell"/>
</dbReference>
<dbReference type="AlphaFoldDB" id="F2UFQ1"/>
<organism evidence="12">
    <name type="scientific">Salpingoeca rosetta (strain ATCC 50818 / BSB-021)</name>
    <dbReference type="NCBI Taxonomy" id="946362"/>
    <lineage>
        <taxon>Eukaryota</taxon>
        <taxon>Choanoflagellata</taxon>
        <taxon>Craspedida</taxon>
        <taxon>Salpingoecidae</taxon>
        <taxon>Salpingoeca</taxon>
    </lineage>
</organism>
<dbReference type="FunCoup" id="F2UFQ1">
    <property type="interactions" value="1159"/>
</dbReference>
<dbReference type="OMA" id="SANMESK"/>
<name>F2UFQ1_SALR5</name>
<evidence type="ECO:0000256" key="6">
    <source>
        <dbReference type="ARBA" id="ARBA00023128"/>
    </source>
</evidence>
<dbReference type="FunFam" id="1.20.120.310:FF:000003">
    <property type="entry name" value="Sulfhydryl oxidase"/>
    <property type="match status" value="1"/>
</dbReference>
<dbReference type="EMBL" id="GL832972">
    <property type="protein sequence ID" value="EGD75619.1"/>
    <property type="molecule type" value="Genomic_DNA"/>
</dbReference>
<dbReference type="KEGG" id="sre:PTSG_06686"/>
<dbReference type="STRING" id="946362.F2UFQ1"/>
<evidence type="ECO:0000256" key="2">
    <source>
        <dbReference type="ARBA" id="ARBA00004569"/>
    </source>
</evidence>
<proteinExistence type="predicted"/>
<feature type="compositionally biased region" description="Basic and acidic residues" evidence="9">
    <location>
        <begin position="54"/>
        <end position="63"/>
    </location>
</feature>
<evidence type="ECO:0000256" key="4">
    <source>
        <dbReference type="ARBA" id="ARBA00022827"/>
    </source>
</evidence>
<dbReference type="InParanoid" id="F2UFQ1"/>
<dbReference type="GO" id="GO:0016971">
    <property type="term" value="F:flavin-dependent sulfhydryl oxidase activity"/>
    <property type="evidence" value="ECO:0007669"/>
    <property type="project" value="InterPro"/>
</dbReference>
<feature type="compositionally biased region" description="Low complexity" evidence="9">
    <location>
        <begin position="38"/>
        <end position="52"/>
    </location>
</feature>
<protein>
    <recommendedName>
        <fullName evidence="8">Sulfhydryl oxidase</fullName>
        <ecNumber evidence="8">1.8.3.2</ecNumber>
    </recommendedName>
</protein>
<gene>
    <name evidence="11" type="ORF">PTSG_06686</name>
</gene>
<dbReference type="RefSeq" id="XP_004992076.1">
    <property type="nucleotide sequence ID" value="XM_004992019.1"/>
</dbReference>
<comment type="subcellular location">
    <subcellularLocation>
        <location evidence="2">Mitochondrion intermembrane space</location>
    </subcellularLocation>
</comment>
<dbReference type="PANTHER" id="PTHR12645:SF0">
    <property type="entry name" value="FAD-LINKED SULFHYDRYL OXIDASE ALR"/>
    <property type="match status" value="1"/>
</dbReference>
<dbReference type="Proteomes" id="UP000007799">
    <property type="component" value="Unassembled WGS sequence"/>
</dbReference>
<keyword evidence="12" id="KW-1185">Reference proteome</keyword>
<keyword evidence="6" id="KW-0496">Mitochondrion</keyword>
<comment type="catalytic activity">
    <reaction evidence="8">
        <text>2 R'C(R)SH + O2 = R'C(R)S-S(R)CR' + H2O2</text>
        <dbReference type="Rhea" id="RHEA:17357"/>
        <dbReference type="ChEBI" id="CHEBI:15379"/>
        <dbReference type="ChEBI" id="CHEBI:16240"/>
        <dbReference type="ChEBI" id="CHEBI:16520"/>
        <dbReference type="ChEBI" id="CHEBI:17412"/>
        <dbReference type="EC" id="1.8.3.2"/>
    </reaction>
</comment>
<dbReference type="Pfam" id="PF04777">
    <property type="entry name" value="Evr1_Alr"/>
    <property type="match status" value="1"/>
</dbReference>